<feature type="region of interest" description="Disordered" evidence="1">
    <location>
        <begin position="2700"/>
        <end position="2725"/>
    </location>
</feature>
<keyword evidence="2" id="KW-0812">Transmembrane</keyword>
<keyword evidence="2" id="KW-0472">Membrane</keyword>
<evidence type="ECO:0000259" key="3">
    <source>
        <dbReference type="Pfam" id="PF07699"/>
    </source>
</evidence>
<evidence type="ECO:0000313" key="6">
    <source>
        <dbReference type="EMBL" id="KAK1934876.1"/>
    </source>
</evidence>
<feature type="domain" description="Tyrosine-protein kinase ephrin type A/B receptor-like" evidence="3">
    <location>
        <begin position="1834"/>
        <end position="1872"/>
    </location>
</feature>
<feature type="domain" description="Tyrosine-protein kinase ephrin type A/B receptor-like" evidence="3">
    <location>
        <begin position="1471"/>
        <end position="1515"/>
    </location>
</feature>
<feature type="transmembrane region" description="Helical" evidence="2">
    <location>
        <begin position="2741"/>
        <end position="2759"/>
    </location>
</feature>
<feature type="compositionally biased region" description="Polar residues" evidence="1">
    <location>
        <begin position="2298"/>
        <end position="2311"/>
    </location>
</feature>
<feature type="domain" description="DUF7630" evidence="4">
    <location>
        <begin position="2507"/>
        <end position="2552"/>
    </location>
</feature>
<sequence>MEKFMLDRRPIIMARSCNSGPAVMPLMTKNGTSVDVNPKSHKYTIFKWIQSSDGYSLSPGERVKLCWCGSLSIDGPECRLKDYSIDVGEVEVYQNSLDHVICYIGSTCSVIIDSTYKENVFYFLSPGSTISNDLVIDPESNIFPRMNIERKGNAFMQLASFIEPSYEYVGEHYLYSRTVNPVTKNETTTIMKYAFDIKRIELEKRKYYLKILDRGALLLKRNFNLIHQFLIIEPSCGTPGYISNIYPYSDNGIQIRSSLQHSVLKVCWCKAFGTNQCKTREDFKLELGEIYRSGAHFVNGLVCSSNSYCRLNMEFMSFFDLAYGLDGFLTKGTKLVVKTVSCIFFVLGEVDGTFTLRMHVMFWGLMGNISPGMYSLCIIDTEHSMSAKVSDLAIRGVFDAGMDIMIHLGRPFNVTVVGYNLEKEITGFLSVDSTCKRKLVDNRFMITMTDTPTLRYDNYGVDMLVWYDVLILRDPSVMSSEANACNSTMDYPLHMCIASTTTHFVSGLKYRIYQPPLIRISANKFDGPNGFKFLPLRTRNSIGNMSLLVVTVLKNNSPLINCESNKWAEDLSGVTLQRYLFYPSYKMPSFPNLLNASNIFVCWCIGDGCATLNDFRVSVILPHEIDSVTFNVVSIEASQLKVSVPGLYTSTFDELRVVEPKIKCGFKGASKTPNYMFHKKKSITVSSAFRTGASSEAIEYTYANIIGRGTVTRNDKGFEWHSRNLPLRDIFVKTHFMFRMCYCSSLSHKGCRHDEDFSDWVGSVVSENAHANPILLRITTFPSAMIDGFAPCRSTYRVSASTSIIYKLKNNFLTVYQLVSGFKSRNRSSHEAFLLEACYSYYKEGDSHAREYEHVMSSIYRGYFRMQNLYVLTNVHQDVVLYGVDIPADLIEELIVIPPNDSCDTWVKERIITHSVIKLRIHQHAIAFRGLLVDKPGIYKFCLRLNDTGNNSFGKVPSFLEGADESFDALASSIHGPGMVSNFSSFMQATNADSPDRSKRPFPVYGMIADSVEGPEEVSFVEQPQKNNWKVGGLIVSSPYRVVCIADLMLFRNIRYKELELKKLLLKKNSCRMPGYRNYVMLCSLIKSELIIVSDCNNVLWAVKVPDTTDILGSKDPSWRVNLLPTSRDTDNWKSCKEYPLQSVVVFLGMEYVVVVKAPMVIGRLQVVASFKHGLTKPLDIALFVNSIIISDGYTHTMTSYTFAKGIEQRQYDIGVLRRNCYHNALYVMGDGGSSYDLFALDAMNNSLVQYKLTDGASLRADVSLRYTGVSPSGIDAGPLDRPCCIDGYFQDSLQGKVKILLVGENVSGRILVFKVDDLNIGIYKVIHTEGIHTYLAVDSNNRSMLLSSWRLYQGQMSNCIYFRTIDSYVSLGFSYNVMGSYQIGSSIELVPVVTGDPFEFFMEDLGSNQGVSVLNVAGLILDGSTGVISGRLVSTGSFEIKIIGGNMLKQIIHSFVLVALCPPSHQFNVDTRKCEQCPVGTYRNDEPEDICIPCQLQRPNTTTQMAGARSVSDCLCDRGFYMKEDECVPCQRGSFKFEVGNSECTGTCGANMTTLLTIDEGVETFHCVCMPKFFDLKIALALWDTLPVAILSLTGLTFSNDGSRKPTNLDSLLKSEDVCIPCAVGYYCPGNKTLPQPCGIDRTTRDRLSEKESDCVCDIGYGFDAEKGCMPCSGFGYKDTIGNISCVPCGKPTTKQSPVQTLATVPSLGPISIVDYEQWNKELREHYARDHDVYSQILDLLHTARVFAISERATSADQCLFCISGTYMDRNMKECTACPSGNFCPGGDSIPVSCGPNAVTRGPAAASPFDCFCSRGYGNIYEGRHPIRGMIVCQHCPLGYFQHMEYFDGPCIPCPANSSTSMLGATGLMDCLPDPGYYLDIRREHGQTQPVTIFAHEIHVNYESFVSEKRQVSVNCLKTHVDSILCERTLILIRPSFDTCSSACNENIYCKGFSFDDTVRLYDSDYDPSKANEVLSFNGLRYIKHSLGVCTLYLFEVAFSVLSEEDLKKTSGKLVTTICVATVTSPDIVFSMRLCPIGYYCDNTTAYVKCPPNSTTLGVGAISVSDCLCLSGYEPSSNQRGVCVPCPLGSYKQEIGNNTCKRCPDRFRTFDIGSKSITDCACTPGHYAILTNDGTTTLPHTSVYKRMKDSNLFKSSDEEVSKFDKEFVVGSYSSDSLNFHGSNPYKVYLNVDNKDEHMEIDSFIYISKEALLLPKSTPTLLLKKLSNFHTITCERCKPHHYCPGGWFPDSKKRIIHNIPYRCPYGSSVPNESTNATSIAHCLCMPGYRLNLGSFNKADNSSGGRPSTDTNNLKDDSIKASKFDPSNQENISPYLSSQSQSDATASLSLDSDSVRRDKRHQAFVGYGGVIPQCVKCDAGMYKEGQENSLCSGRCMQYATTFGGATSKRQCFCNYGRYMMFEESLGSVQLTCARCMRGAICPGGLHSSVVDKLRKDGNFVNILLQHHSKPIPRFGFFAAFKEQGVDLWTPSSQPMLPLTSVSTDMLDFHDCPLEYTCASNDGSPCSAGSNGYLCLKCNDGYDRSYFRSSCIVCGNILVELVRYLHGRMFIWIFGVIIIVLLRRKQFYQFVILKIWLDFCFSMMPYGMIPINSPSSLRRFSVYYNRFLGFQQRLFKYIRLRCIFDIFSIKVDGTTVWYAQRLLVALQPLVDSLLLYCLLGMMWYIYSTMMVVHDRYLRHSTSVPRGPQAPVSLSPRAPVERSRSLKSTPSEASCSKIRRRKRWITLWDCVHSLYYLNFQFICQELLQALWCVDVKYKSEAPIRVLLYMPTQVCRFDDRLYLSGVILTSLSLTILVGYYITTLILIVRRRRGHRIYTSGRQQHTLAWDAALFLRRFLVAMIMIFQASTSSTGSAEKLRMLSSILVTSLLLIGHMSILPYQVRDDNVFNRLELFSLILNNITAFLLLGSFSYDFNYNSLIPLMGCLFYTLLLLWYIFVECGFICELRPRLRRLAGLSRGFWLFCRQLLVWHCHSQITFDYSSAEMVIEKPFSGHASPCSKVGERNRRARVSMAGRRALCLCLEQSVSRYVLEQKRFRIPLYWAEFMLRYSFGYKYGNVNVRRGTVLNDEIHVDDMFSPDLFNLGPINTWQLSMATLTIPLHSFVALYQEFEGQKLSSLWKLKYLYSELCFRATESLSGRNIDVPHLLERVHLLHHLKKRVMYLEKEFNIRLAHAHDGERATRDVQELGDGVDSIVSTPLTNEEILTLIADVEYRNLLKNNIQC</sequence>
<keyword evidence="7" id="KW-1185">Reference proteome</keyword>
<feature type="transmembrane region" description="Helical" evidence="2">
    <location>
        <begin position="2876"/>
        <end position="2897"/>
    </location>
</feature>
<feature type="compositionally biased region" description="Basic and acidic residues" evidence="1">
    <location>
        <begin position="2312"/>
        <end position="2322"/>
    </location>
</feature>
<protein>
    <submittedName>
        <fullName evidence="6">GCC2 and GCC3 domain containing protein</fullName>
    </submittedName>
</protein>
<dbReference type="Gene3D" id="2.10.50.10">
    <property type="entry name" value="Tumor Necrosis Factor Receptor, subunit A, domain 2"/>
    <property type="match status" value="4"/>
</dbReference>
<evidence type="ECO:0000256" key="2">
    <source>
        <dbReference type="SAM" id="Phobius"/>
    </source>
</evidence>
<organism evidence="6 7">
    <name type="scientific">Babesia divergens</name>
    <dbReference type="NCBI Taxonomy" id="32595"/>
    <lineage>
        <taxon>Eukaryota</taxon>
        <taxon>Sar</taxon>
        <taxon>Alveolata</taxon>
        <taxon>Apicomplexa</taxon>
        <taxon>Aconoidasida</taxon>
        <taxon>Piroplasmida</taxon>
        <taxon>Babesiidae</taxon>
        <taxon>Babesia</taxon>
    </lineage>
</organism>
<dbReference type="SUPFAM" id="SSF57184">
    <property type="entry name" value="Growth factor receptor domain"/>
    <property type="match status" value="2"/>
</dbReference>
<accession>A0AAD9GAM5</accession>
<reference evidence="6" key="1">
    <citation type="journal article" date="2014" name="Nucleic Acids Res.">
        <title>The evolutionary dynamics of variant antigen genes in Babesia reveal a history of genomic innovation underlying host-parasite interaction.</title>
        <authorList>
            <person name="Jackson A.P."/>
            <person name="Otto T.D."/>
            <person name="Darby A."/>
            <person name="Ramaprasad A."/>
            <person name="Xia D."/>
            <person name="Echaide I.E."/>
            <person name="Farber M."/>
            <person name="Gahlot S."/>
            <person name="Gamble J."/>
            <person name="Gupta D."/>
            <person name="Gupta Y."/>
            <person name="Jackson L."/>
            <person name="Malandrin L."/>
            <person name="Malas T.B."/>
            <person name="Moussa E."/>
            <person name="Nair M."/>
            <person name="Reid A.J."/>
            <person name="Sanders M."/>
            <person name="Sharma J."/>
            <person name="Tracey A."/>
            <person name="Quail M.A."/>
            <person name="Weir W."/>
            <person name="Wastling J.M."/>
            <person name="Hall N."/>
            <person name="Willadsen P."/>
            <person name="Lingelbach K."/>
            <person name="Shiels B."/>
            <person name="Tait A."/>
            <person name="Berriman M."/>
            <person name="Allred D.R."/>
            <person name="Pain A."/>
        </authorList>
    </citation>
    <scope>NUCLEOTIDE SEQUENCE</scope>
    <source>
        <strain evidence="6">1802A</strain>
    </source>
</reference>
<dbReference type="InterPro" id="IPR056047">
    <property type="entry name" value="CRMPA-like_DUF7630"/>
</dbReference>
<reference evidence="6" key="2">
    <citation type="submission" date="2021-05" db="EMBL/GenBank/DDBJ databases">
        <authorList>
            <person name="Pain A."/>
        </authorList>
    </citation>
    <scope>NUCLEOTIDE SEQUENCE</scope>
    <source>
        <strain evidence="6">1802A</strain>
    </source>
</reference>
<evidence type="ECO:0000259" key="5">
    <source>
        <dbReference type="Pfam" id="PF24634"/>
    </source>
</evidence>
<feature type="transmembrane region" description="Helical" evidence="2">
    <location>
        <begin position="2909"/>
        <end position="2928"/>
    </location>
</feature>
<feature type="region of interest" description="Disordered" evidence="1">
    <location>
        <begin position="2298"/>
        <end position="2339"/>
    </location>
</feature>
<gene>
    <name evidence="6" type="ORF">X943_002615</name>
</gene>
<proteinExistence type="predicted"/>
<keyword evidence="2" id="KW-1133">Transmembrane helix</keyword>
<dbReference type="InterPro" id="IPR056048">
    <property type="entry name" value="CRMPA/B-like_DUF7631"/>
</dbReference>
<dbReference type="InterPro" id="IPR011641">
    <property type="entry name" value="Tyr-kin_ephrin_A/B_rcpt-like"/>
</dbReference>
<dbReference type="Proteomes" id="UP001195914">
    <property type="component" value="Unassembled WGS sequence"/>
</dbReference>
<feature type="transmembrane region" description="Helical" evidence="2">
    <location>
        <begin position="2934"/>
        <end position="2960"/>
    </location>
</feature>
<dbReference type="EMBL" id="JAHBMH010000062">
    <property type="protein sequence ID" value="KAK1934876.1"/>
    <property type="molecule type" value="Genomic_DNA"/>
</dbReference>
<name>A0AAD9GAM5_BABDI</name>
<dbReference type="Pfam" id="PF07699">
    <property type="entry name" value="Ephrin_rec_like"/>
    <property type="match status" value="3"/>
</dbReference>
<feature type="transmembrane region" description="Helical" evidence="2">
    <location>
        <begin position="2562"/>
        <end position="2580"/>
    </location>
</feature>
<feature type="transmembrane region" description="Helical" evidence="2">
    <location>
        <begin position="2797"/>
        <end position="2822"/>
    </location>
</feature>
<dbReference type="InterPro" id="IPR009030">
    <property type="entry name" value="Growth_fac_rcpt_cys_sf"/>
</dbReference>
<dbReference type="SMART" id="SM01411">
    <property type="entry name" value="Ephrin_rec_like"/>
    <property type="match status" value="10"/>
</dbReference>
<feature type="domain" description="DUF7631" evidence="5">
    <location>
        <begin position="2428"/>
        <end position="2475"/>
    </location>
</feature>
<feature type="transmembrane region" description="Helical" evidence="2">
    <location>
        <begin position="2589"/>
        <end position="2607"/>
    </location>
</feature>
<evidence type="ECO:0000259" key="4">
    <source>
        <dbReference type="Pfam" id="PF24633"/>
    </source>
</evidence>
<dbReference type="PANTHER" id="PTHR46967">
    <property type="entry name" value="INSULIN-LIKE GROWTH FACTOR BINDING PROTEIN,N-TERMINAL"/>
    <property type="match status" value="1"/>
</dbReference>
<evidence type="ECO:0000256" key="1">
    <source>
        <dbReference type="SAM" id="MobiDB-lite"/>
    </source>
</evidence>
<dbReference type="Pfam" id="PF24633">
    <property type="entry name" value="DUF7630"/>
    <property type="match status" value="1"/>
</dbReference>
<comment type="caution">
    <text evidence="6">The sequence shown here is derived from an EMBL/GenBank/DDBJ whole genome shotgun (WGS) entry which is preliminary data.</text>
</comment>
<evidence type="ECO:0000313" key="7">
    <source>
        <dbReference type="Proteomes" id="UP001195914"/>
    </source>
</evidence>
<feature type="transmembrane region" description="Helical" evidence="2">
    <location>
        <begin position="2671"/>
        <end position="2690"/>
    </location>
</feature>
<feature type="compositionally biased region" description="Polar residues" evidence="1">
    <location>
        <begin position="2324"/>
        <end position="2334"/>
    </location>
</feature>
<dbReference type="PANTHER" id="PTHR46967:SF2">
    <property type="entry name" value="SUSHI, VON WILLEBRAND FACTOR TYPE A, EGF AND PENTRAXIN DOMAIN-CONTAINING PROTEIN 1-LIKE"/>
    <property type="match status" value="1"/>
</dbReference>
<feature type="domain" description="Tyrosine-protein kinase ephrin type A/B receptor-like" evidence="3">
    <location>
        <begin position="2079"/>
        <end position="2121"/>
    </location>
</feature>
<dbReference type="Pfam" id="PF24634">
    <property type="entry name" value="DUF7631"/>
    <property type="match status" value="1"/>
</dbReference>